<sequence>MVSQWLLIEPVRHQVAIAGRVTNVQTNKAISNVEVMISKAPEAFSNWLNLKALQYEEHWQKMIQRPDRTRTTVDGHFHFLDLPDGQYSLTASMATTSRRYGTAEVTVVVSREHQNRIVMATADIALPATTVKGKISDQNGDPVILGEIRVNKSAERAFSNQQGQYLLMGLEASEKQERIILVSAPGYDIASGKVLLNQAGIEKTLDFVLKKRNSV</sequence>
<proteinExistence type="predicted"/>
<gene>
    <name evidence="1" type="ORF">KME28_22730</name>
</gene>
<name>A0A9E3HCX1_9NOST</name>
<reference evidence="1" key="1">
    <citation type="submission" date="2021-05" db="EMBL/GenBank/DDBJ databases">
        <authorList>
            <person name="Pietrasiak N."/>
            <person name="Ward R."/>
            <person name="Stajich J.E."/>
            <person name="Kurbessoian T."/>
        </authorList>
    </citation>
    <scope>NUCLEOTIDE SEQUENCE</scope>
    <source>
        <strain evidence="1">HA4357-MV3</strain>
    </source>
</reference>
<reference evidence="1" key="2">
    <citation type="journal article" date="2022" name="Microbiol. Resour. Announc.">
        <title>Metagenome Sequencing to Explore Phylogenomics of Terrestrial Cyanobacteria.</title>
        <authorList>
            <person name="Ward R.D."/>
            <person name="Stajich J.E."/>
            <person name="Johansen J.R."/>
            <person name="Huntemann M."/>
            <person name="Clum A."/>
            <person name="Foster B."/>
            <person name="Foster B."/>
            <person name="Roux S."/>
            <person name="Palaniappan K."/>
            <person name="Varghese N."/>
            <person name="Mukherjee S."/>
            <person name="Reddy T.B.K."/>
            <person name="Daum C."/>
            <person name="Copeland A."/>
            <person name="Chen I.A."/>
            <person name="Ivanova N.N."/>
            <person name="Kyrpides N.C."/>
            <person name="Shapiro N."/>
            <person name="Eloe-Fadrosh E.A."/>
            <person name="Pietrasiak N."/>
        </authorList>
    </citation>
    <scope>NUCLEOTIDE SEQUENCE</scope>
    <source>
        <strain evidence="1">HA4357-MV3</strain>
    </source>
</reference>
<dbReference type="EMBL" id="JAHHHW010000131">
    <property type="protein sequence ID" value="MBW4434451.1"/>
    <property type="molecule type" value="Genomic_DNA"/>
</dbReference>
<evidence type="ECO:0000313" key="1">
    <source>
        <dbReference type="EMBL" id="MBW4434451.1"/>
    </source>
</evidence>
<protein>
    <submittedName>
        <fullName evidence="1">Carboxypeptidase-like regulatory domain-containing protein</fullName>
    </submittedName>
</protein>
<dbReference type="InterPro" id="IPR008969">
    <property type="entry name" value="CarboxyPept-like_regulatory"/>
</dbReference>
<dbReference type="SUPFAM" id="SSF49464">
    <property type="entry name" value="Carboxypeptidase regulatory domain-like"/>
    <property type="match status" value="2"/>
</dbReference>
<dbReference type="Proteomes" id="UP000813215">
    <property type="component" value="Unassembled WGS sequence"/>
</dbReference>
<accession>A0A9E3HCX1</accession>
<keyword evidence="1" id="KW-0378">Hydrolase</keyword>
<keyword evidence="1" id="KW-0645">Protease</keyword>
<evidence type="ECO:0000313" key="2">
    <source>
        <dbReference type="Proteomes" id="UP000813215"/>
    </source>
</evidence>
<dbReference type="GO" id="GO:0004180">
    <property type="term" value="F:carboxypeptidase activity"/>
    <property type="evidence" value="ECO:0007669"/>
    <property type="project" value="UniProtKB-KW"/>
</dbReference>
<comment type="caution">
    <text evidence="1">The sequence shown here is derived from an EMBL/GenBank/DDBJ whole genome shotgun (WGS) entry which is preliminary data.</text>
</comment>
<organism evidence="1 2">
    <name type="scientific">Pelatocladus maniniholoensis HA4357-MV3</name>
    <dbReference type="NCBI Taxonomy" id="1117104"/>
    <lineage>
        <taxon>Bacteria</taxon>
        <taxon>Bacillati</taxon>
        <taxon>Cyanobacteriota</taxon>
        <taxon>Cyanophyceae</taxon>
        <taxon>Nostocales</taxon>
        <taxon>Nostocaceae</taxon>
        <taxon>Pelatocladus</taxon>
    </lineage>
</organism>
<dbReference type="Gene3D" id="2.60.40.1120">
    <property type="entry name" value="Carboxypeptidase-like, regulatory domain"/>
    <property type="match status" value="2"/>
</dbReference>
<dbReference type="AlphaFoldDB" id="A0A9E3HCX1"/>
<keyword evidence="1" id="KW-0121">Carboxypeptidase</keyword>